<reference evidence="2" key="1">
    <citation type="submission" date="2019-07" db="EMBL/GenBank/DDBJ databases">
        <title>Annotation for the trematode Paragonimus miyazaki's.</title>
        <authorList>
            <person name="Choi Y.-J."/>
        </authorList>
    </citation>
    <scope>NUCLEOTIDE SEQUENCE</scope>
    <source>
        <strain evidence="2">Japan</strain>
    </source>
</reference>
<evidence type="ECO:0000256" key="1">
    <source>
        <dbReference type="SAM" id="Phobius"/>
    </source>
</evidence>
<keyword evidence="1" id="KW-0472">Membrane</keyword>
<keyword evidence="1" id="KW-1133">Transmembrane helix</keyword>
<name>A0A8S9YVZ4_9TREM</name>
<keyword evidence="3" id="KW-1185">Reference proteome</keyword>
<feature type="transmembrane region" description="Helical" evidence="1">
    <location>
        <begin position="213"/>
        <end position="236"/>
    </location>
</feature>
<organism evidence="2 3">
    <name type="scientific">Paragonimus skrjabini miyazakii</name>
    <dbReference type="NCBI Taxonomy" id="59628"/>
    <lineage>
        <taxon>Eukaryota</taxon>
        <taxon>Metazoa</taxon>
        <taxon>Spiralia</taxon>
        <taxon>Lophotrochozoa</taxon>
        <taxon>Platyhelminthes</taxon>
        <taxon>Trematoda</taxon>
        <taxon>Digenea</taxon>
        <taxon>Plagiorchiida</taxon>
        <taxon>Troglotremata</taxon>
        <taxon>Troglotrematidae</taxon>
        <taxon>Paragonimus</taxon>
    </lineage>
</organism>
<protein>
    <submittedName>
        <fullName evidence="2">Uncharacterized protein</fullName>
    </submittedName>
</protein>
<accession>A0A8S9YVZ4</accession>
<evidence type="ECO:0000313" key="2">
    <source>
        <dbReference type="EMBL" id="KAF7257151.1"/>
    </source>
</evidence>
<comment type="caution">
    <text evidence="2">The sequence shown here is derived from an EMBL/GenBank/DDBJ whole genome shotgun (WGS) entry which is preliminary data.</text>
</comment>
<gene>
    <name evidence="2" type="ORF">EG68_06092</name>
</gene>
<dbReference type="Proteomes" id="UP000822476">
    <property type="component" value="Unassembled WGS sequence"/>
</dbReference>
<evidence type="ECO:0000313" key="3">
    <source>
        <dbReference type="Proteomes" id="UP000822476"/>
    </source>
</evidence>
<keyword evidence="1" id="KW-0812">Transmembrane</keyword>
<proteinExistence type="predicted"/>
<dbReference type="EMBL" id="JTDE01002595">
    <property type="protein sequence ID" value="KAF7257151.1"/>
    <property type="molecule type" value="Genomic_DNA"/>
</dbReference>
<dbReference type="AlphaFoldDB" id="A0A8S9YVZ4"/>
<dbReference type="OrthoDB" id="10381524at2759"/>
<sequence length="723" mass="82049">MKSSKLWIRTIQAYYTRSTCATSPISPSERCVPALPELYRPQIGDFVRNDWGTTIDGMFDRPHKKFEGNETFVEDEKSLKITWDLIKPGLVPVTKFLIELRSSKNLSLWHHLTSVNHTERVYTLKLNDEKLFKLLKQQPTASHSTLEIDENEQITWQMIAAEYAQMKVSMDSVNHMAVQFRVSPVAEFLLGSPGPGSNWIVIEVNKTSTSSRYTWMTLCIVAICVVLTVAGLSLVFRESVSGHLRKTSYLLKKSSRDIFHEPTTECCRLQESSLSSAFSCAVRTIQRRKTISENKRKFMDFNPNSISFIHGNQTHSPPGSVVSSSTLQISPYPNPELRVLEPDSSGMTTIFNNSAVDWITNGEATNMLARSGSLSTPQPMPVISNNGCLLNNSLEQCNVIYLDECPSINADRHSYLNAEELKHMYNYPIKSSVTNGNLGSYRDLQNPTKVKPNTGVDSNLNCQTVCRNFFVHAEHLGQSVYQKHYSPMACGICELTSSYMDHNSITMNHCDYWKHANDYTVHWYPSKQDYTVHPAVDSVTTPFDVRYQSPMVKQNECFVSCEPCLQQSDHMGDYSEVFSTRQHRSVNEYQATSFANTSTLERNHLPAYRQSLQDNAWDYLTCVEPFQPPNKSADPKPKCLSHTTERIRRCQNSVPMDIEPGSDHINCPVTIKHRHFGVEHLEGVMSIPTRNRNGEMVTDFRPSSHFNGWVDSKSNEEIGLTEV</sequence>